<keyword evidence="1" id="KW-0472">Membrane</keyword>
<feature type="transmembrane region" description="Helical" evidence="1">
    <location>
        <begin position="292"/>
        <end position="310"/>
    </location>
</feature>
<dbReference type="OrthoDB" id="125947at2759"/>
<evidence type="ECO:0000256" key="1">
    <source>
        <dbReference type="SAM" id="Phobius"/>
    </source>
</evidence>
<feature type="transmembrane region" description="Helical" evidence="1">
    <location>
        <begin position="355"/>
        <end position="375"/>
    </location>
</feature>
<gene>
    <name evidence="2" type="ORF">Plil01_000432100</name>
</gene>
<evidence type="ECO:0000313" key="2">
    <source>
        <dbReference type="EMBL" id="GMF13894.1"/>
    </source>
</evidence>
<sequence>MVVVDHFSQTTTYDNVAVRQIHGPVQRFETTQSSLEVRAVGDGWALPIYGAAQASGYVGPSGCAAFGPPTTKLRPIRQTTQHVRAPCGSSQLAGGDCEADRNVPRSSACTGRSLVELWAHALYTVGNATICHAVVPQYNTHGNYFIGSSKVDPYQTSPSSCADDSFPFDVYFYHASIGFYSFYEAEVGTYCTKEKTAYIRVEALGTYDINESFLAKDTGSVEPRISYWYTIVGSIWLMFRLLTIRRSFVLCIRYGRRCDQMGDALHQQEAIVFVQESLRLSAHGATNYQRAVLLYLIVGIMTDLFLIIANDGWIARVQYASLGYNLSGLMLLLFEMVENMKWLSEKWRLRIKRVFFSYETALVGELVTALGFRVFCLD</sequence>
<keyword evidence="3" id="KW-1185">Reference proteome</keyword>
<reference evidence="2" key="1">
    <citation type="submission" date="2023-04" db="EMBL/GenBank/DDBJ databases">
        <title>Phytophthora lilii NBRC 32176.</title>
        <authorList>
            <person name="Ichikawa N."/>
            <person name="Sato H."/>
            <person name="Tonouchi N."/>
        </authorList>
    </citation>
    <scope>NUCLEOTIDE SEQUENCE</scope>
    <source>
        <strain evidence="2">NBRC 32176</strain>
    </source>
</reference>
<evidence type="ECO:0000313" key="3">
    <source>
        <dbReference type="Proteomes" id="UP001165083"/>
    </source>
</evidence>
<organism evidence="2 3">
    <name type="scientific">Phytophthora lilii</name>
    <dbReference type="NCBI Taxonomy" id="2077276"/>
    <lineage>
        <taxon>Eukaryota</taxon>
        <taxon>Sar</taxon>
        <taxon>Stramenopiles</taxon>
        <taxon>Oomycota</taxon>
        <taxon>Peronosporomycetes</taxon>
        <taxon>Peronosporales</taxon>
        <taxon>Peronosporaceae</taxon>
        <taxon>Phytophthora</taxon>
    </lineage>
</organism>
<proteinExistence type="predicted"/>
<dbReference type="EMBL" id="BSXW01000175">
    <property type="protein sequence ID" value="GMF13894.1"/>
    <property type="molecule type" value="Genomic_DNA"/>
</dbReference>
<keyword evidence="1" id="KW-0812">Transmembrane</keyword>
<protein>
    <submittedName>
        <fullName evidence="2">Unnamed protein product</fullName>
    </submittedName>
</protein>
<keyword evidence="1" id="KW-1133">Transmembrane helix</keyword>
<accession>A0A9W6WS08</accession>
<comment type="caution">
    <text evidence="2">The sequence shown here is derived from an EMBL/GenBank/DDBJ whole genome shotgun (WGS) entry which is preliminary data.</text>
</comment>
<dbReference type="Proteomes" id="UP001165083">
    <property type="component" value="Unassembled WGS sequence"/>
</dbReference>
<feature type="transmembrane region" description="Helical" evidence="1">
    <location>
        <begin position="226"/>
        <end position="243"/>
    </location>
</feature>
<name>A0A9W6WS08_9STRA</name>
<dbReference type="AlphaFoldDB" id="A0A9W6WS08"/>
<feature type="transmembrane region" description="Helical" evidence="1">
    <location>
        <begin position="316"/>
        <end position="334"/>
    </location>
</feature>